<reference evidence="3 4" key="1">
    <citation type="submission" date="2023-11" db="EMBL/GenBank/DDBJ databases">
        <title>An acidophilic fungus is an integral part of prey digestion in a carnivorous sundew plant.</title>
        <authorList>
            <person name="Tsai I.J."/>
        </authorList>
    </citation>
    <scope>NUCLEOTIDE SEQUENCE [LARGE SCALE GENOMIC DNA]</scope>
    <source>
        <strain evidence="3">169a</strain>
    </source>
</reference>
<protein>
    <submittedName>
        <fullName evidence="3">Uncharacterized protein</fullName>
    </submittedName>
</protein>
<keyword evidence="4" id="KW-1185">Reference proteome</keyword>
<accession>A0AAQ3R7S8</accession>
<evidence type="ECO:0000313" key="4">
    <source>
        <dbReference type="Proteomes" id="UP001303373"/>
    </source>
</evidence>
<dbReference type="EMBL" id="CP138581">
    <property type="protein sequence ID" value="WPG98500.1"/>
    <property type="molecule type" value="Genomic_DNA"/>
</dbReference>
<evidence type="ECO:0000256" key="2">
    <source>
        <dbReference type="SAM" id="SignalP"/>
    </source>
</evidence>
<keyword evidence="2" id="KW-0732">Signal</keyword>
<sequence>MARLHSFLVAASLGSHAVEAAPQNFPGDQNATISSYPPGPSPPPSNSVFIENSATSLDFPPITSSTKIAATSLVQPTISIITFTVHTENSAGTLDTPTTTDLPTLTPFIESPGETLDTPTSTASPQIFFSVFTETSATGGLIIPSSTANIVASPFTEQEASGSLILPPGVTTPVSIVAPTSIVVTVPIEKAGTTIIGPDGKPSQTTETLVIAPVTVPVAKQSVQTSIGSIGHVFTTTNGNHILTITVPADDSDSTSSAQNESSEVSKQPSTTTLVNSVSSTSPSATKKSHGAAASLALPCSALSLLGLIMAFL</sequence>
<organism evidence="3 4">
    <name type="scientific">Acrodontium crateriforme</name>
    <dbReference type="NCBI Taxonomy" id="150365"/>
    <lineage>
        <taxon>Eukaryota</taxon>
        <taxon>Fungi</taxon>
        <taxon>Dikarya</taxon>
        <taxon>Ascomycota</taxon>
        <taxon>Pezizomycotina</taxon>
        <taxon>Dothideomycetes</taxon>
        <taxon>Dothideomycetidae</taxon>
        <taxon>Mycosphaerellales</taxon>
        <taxon>Teratosphaeriaceae</taxon>
        <taxon>Acrodontium</taxon>
    </lineage>
</organism>
<feature type="compositionally biased region" description="Low complexity" evidence="1">
    <location>
        <begin position="269"/>
        <end position="286"/>
    </location>
</feature>
<name>A0AAQ3R7S8_9PEZI</name>
<feature type="signal peptide" evidence="2">
    <location>
        <begin position="1"/>
        <end position="20"/>
    </location>
</feature>
<dbReference type="AlphaFoldDB" id="A0AAQ3R7S8"/>
<evidence type="ECO:0000256" key="1">
    <source>
        <dbReference type="SAM" id="MobiDB-lite"/>
    </source>
</evidence>
<gene>
    <name evidence="3" type="ORF">R9X50_00129100</name>
</gene>
<feature type="region of interest" description="Disordered" evidence="1">
    <location>
        <begin position="20"/>
        <end position="49"/>
    </location>
</feature>
<proteinExistence type="predicted"/>
<evidence type="ECO:0000313" key="3">
    <source>
        <dbReference type="EMBL" id="WPG98500.1"/>
    </source>
</evidence>
<feature type="region of interest" description="Disordered" evidence="1">
    <location>
        <begin position="248"/>
        <end position="286"/>
    </location>
</feature>
<dbReference type="Proteomes" id="UP001303373">
    <property type="component" value="Chromosome 2"/>
</dbReference>
<feature type="compositionally biased region" description="Polar residues" evidence="1">
    <location>
        <begin position="254"/>
        <end position="268"/>
    </location>
</feature>
<feature type="chain" id="PRO_5042990571" evidence="2">
    <location>
        <begin position="21"/>
        <end position="313"/>
    </location>
</feature>